<evidence type="ECO:0000256" key="1">
    <source>
        <dbReference type="ARBA" id="ARBA00001933"/>
    </source>
</evidence>
<comment type="cofactor">
    <cofactor evidence="1">
        <name>pyridoxal 5'-phosphate</name>
        <dbReference type="ChEBI" id="CHEBI:597326"/>
    </cofactor>
</comment>
<accession>A0A5B0QNE5</accession>
<dbReference type="SUPFAM" id="SSF53383">
    <property type="entry name" value="PLP-dependent transferases"/>
    <property type="match status" value="1"/>
</dbReference>
<dbReference type="GO" id="GO:0006520">
    <property type="term" value="P:amino acid metabolic process"/>
    <property type="evidence" value="ECO:0007669"/>
    <property type="project" value="InterPro"/>
</dbReference>
<dbReference type="Gene3D" id="3.40.640.10">
    <property type="entry name" value="Type I PLP-dependent aspartate aminotransferase-like (Major domain)"/>
    <property type="match status" value="1"/>
</dbReference>
<dbReference type="AlphaFoldDB" id="A0A5B0QNE5"/>
<keyword evidence="3" id="KW-0032">Aminotransferase</keyword>
<dbReference type="GO" id="GO:0008483">
    <property type="term" value="F:transaminase activity"/>
    <property type="evidence" value="ECO:0007669"/>
    <property type="project" value="UniProtKB-KW"/>
</dbReference>
<sequence>MLPGISPPGSTGVIFVMDRAMANGFSYDDHTWSNFGQDNYKLHIDKLKANINQMGLSALFSSNLRTPTGQAVEGAELEELIQVSRNGQGVILDEFYKRYNLNGQLGESLSAAKYYKGPLLSLSTYQIFLLDSGKHIVPSIKYMKSSTKLTSNPQDLLRGMQEEDEEVPEYCYDPYRLPEYVERSDLPERPISSVS</sequence>
<dbReference type="PANTHER" id="PTHR46383:SF1">
    <property type="entry name" value="ASPARTATE AMINOTRANSFERASE"/>
    <property type="match status" value="1"/>
</dbReference>
<evidence type="ECO:0000313" key="6">
    <source>
        <dbReference type="EMBL" id="KAA1114648.1"/>
    </source>
</evidence>
<keyword evidence="7" id="KW-1185">Reference proteome</keyword>
<dbReference type="PANTHER" id="PTHR46383">
    <property type="entry name" value="ASPARTATE AMINOTRANSFERASE"/>
    <property type="match status" value="1"/>
</dbReference>
<evidence type="ECO:0000256" key="4">
    <source>
        <dbReference type="ARBA" id="ARBA00022679"/>
    </source>
</evidence>
<evidence type="ECO:0000256" key="3">
    <source>
        <dbReference type="ARBA" id="ARBA00022576"/>
    </source>
</evidence>
<reference evidence="6 7" key="1">
    <citation type="submission" date="2019-05" db="EMBL/GenBank/DDBJ databases">
        <title>Emergence of the Ug99 lineage of the wheat stem rust pathogen through somatic hybridization.</title>
        <authorList>
            <person name="Li F."/>
            <person name="Upadhyaya N.M."/>
            <person name="Sperschneider J."/>
            <person name="Matny O."/>
            <person name="Nguyen-Phuc H."/>
            <person name="Mago R."/>
            <person name="Raley C."/>
            <person name="Miller M.E."/>
            <person name="Silverstein K.A.T."/>
            <person name="Henningsen E."/>
            <person name="Hirsch C.D."/>
            <person name="Visser B."/>
            <person name="Pretorius Z.A."/>
            <person name="Steffenson B.J."/>
            <person name="Schwessinger B."/>
            <person name="Dodds P.N."/>
            <person name="Figueroa M."/>
        </authorList>
    </citation>
    <scope>NUCLEOTIDE SEQUENCE [LARGE SCALE GENOMIC DNA]</scope>
    <source>
        <strain evidence="6">21-0</strain>
    </source>
</reference>
<dbReference type="InterPro" id="IPR050596">
    <property type="entry name" value="AspAT/PAT-like"/>
</dbReference>
<proteinExistence type="inferred from homology"/>
<evidence type="ECO:0000256" key="2">
    <source>
        <dbReference type="ARBA" id="ARBA00007441"/>
    </source>
</evidence>
<keyword evidence="4" id="KW-0808">Transferase</keyword>
<evidence type="ECO:0000313" key="7">
    <source>
        <dbReference type="Proteomes" id="UP000324748"/>
    </source>
</evidence>
<comment type="similarity">
    <text evidence="2">Belongs to the class-I pyridoxal-phosphate-dependent aminotransferase family.</text>
</comment>
<organism evidence="6 7">
    <name type="scientific">Puccinia graminis f. sp. tritici</name>
    <dbReference type="NCBI Taxonomy" id="56615"/>
    <lineage>
        <taxon>Eukaryota</taxon>
        <taxon>Fungi</taxon>
        <taxon>Dikarya</taxon>
        <taxon>Basidiomycota</taxon>
        <taxon>Pucciniomycotina</taxon>
        <taxon>Pucciniomycetes</taxon>
        <taxon>Pucciniales</taxon>
        <taxon>Pucciniaceae</taxon>
        <taxon>Puccinia</taxon>
    </lineage>
</organism>
<dbReference type="Proteomes" id="UP000324748">
    <property type="component" value="Unassembled WGS sequence"/>
</dbReference>
<dbReference type="OrthoDB" id="2108at2759"/>
<name>A0A5B0QNE5_PUCGR</name>
<evidence type="ECO:0000256" key="5">
    <source>
        <dbReference type="ARBA" id="ARBA00022898"/>
    </source>
</evidence>
<dbReference type="EMBL" id="VSWC01000014">
    <property type="protein sequence ID" value="KAA1114648.1"/>
    <property type="molecule type" value="Genomic_DNA"/>
</dbReference>
<protein>
    <submittedName>
        <fullName evidence="6">Uncharacterized protein</fullName>
    </submittedName>
</protein>
<gene>
    <name evidence="6" type="ORF">PGT21_017081</name>
</gene>
<keyword evidence="5" id="KW-0663">Pyridoxal phosphate</keyword>
<dbReference type="InterPro" id="IPR015421">
    <property type="entry name" value="PyrdxlP-dep_Trfase_major"/>
</dbReference>
<comment type="caution">
    <text evidence="6">The sequence shown here is derived from an EMBL/GenBank/DDBJ whole genome shotgun (WGS) entry which is preliminary data.</text>
</comment>
<dbReference type="InterPro" id="IPR015424">
    <property type="entry name" value="PyrdxlP-dep_Trfase"/>
</dbReference>